<evidence type="ECO:0000259" key="3">
    <source>
        <dbReference type="PROSITE" id="PS50089"/>
    </source>
</evidence>
<comment type="caution">
    <text evidence="4">The sequence shown here is derived from an EMBL/GenBank/DDBJ whole genome shotgun (WGS) entry which is preliminary data.</text>
</comment>
<dbReference type="PROSITE" id="PS50089">
    <property type="entry name" value="ZF_RING_2"/>
    <property type="match status" value="1"/>
</dbReference>
<dbReference type="SUPFAM" id="SSF57850">
    <property type="entry name" value="RING/U-box"/>
    <property type="match status" value="1"/>
</dbReference>
<dbReference type="PANTHER" id="PTHR47662:SF1">
    <property type="entry name" value="RING-TYPE DOMAIN-CONTAINING PROTEIN"/>
    <property type="match status" value="1"/>
</dbReference>
<evidence type="ECO:0000256" key="2">
    <source>
        <dbReference type="SAM" id="Phobius"/>
    </source>
</evidence>
<accession>A0A9Q0J7M0</accession>
<organism evidence="4 5">
    <name type="scientific">Turnera subulata</name>
    <dbReference type="NCBI Taxonomy" id="218843"/>
    <lineage>
        <taxon>Eukaryota</taxon>
        <taxon>Viridiplantae</taxon>
        <taxon>Streptophyta</taxon>
        <taxon>Embryophyta</taxon>
        <taxon>Tracheophyta</taxon>
        <taxon>Spermatophyta</taxon>
        <taxon>Magnoliopsida</taxon>
        <taxon>eudicotyledons</taxon>
        <taxon>Gunneridae</taxon>
        <taxon>Pentapetalae</taxon>
        <taxon>rosids</taxon>
        <taxon>fabids</taxon>
        <taxon>Malpighiales</taxon>
        <taxon>Passifloraceae</taxon>
        <taxon>Turnera</taxon>
    </lineage>
</organism>
<evidence type="ECO:0000313" key="5">
    <source>
        <dbReference type="Proteomes" id="UP001141552"/>
    </source>
</evidence>
<dbReference type="Gene3D" id="3.30.40.10">
    <property type="entry name" value="Zinc/RING finger domain, C3HC4 (zinc finger)"/>
    <property type="match status" value="1"/>
</dbReference>
<dbReference type="PANTHER" id="PTHR47662">
    <property type="entry name" value="RING-TYPE DOMAIN-CONTAINING PROTEIN"/>
    <property type="match status" value="1"/>
</dbReference>
<keyword evidence="1" id="KW-0479">Metal-binding</keyword>
<dbReference type="OrthoDB" id="8062037at2759"/>
<dbReference type="AlphaFoldDB" id="A0A9Q0J7M0"/>
<evidence type="ECO:0000256" key="1">
    <source>
        <dbReference type="PROSITE-ProRule" id="PRU00175"/>
    </source>
</evidence>
<dbReference type="Pfam" id="PF13639">
    <property type="entry name" value="zf-RING_2"/>
    <property type="match status" value="1"/>
</dbReference>
<keyword evidence="2" id="KW-0472">Membrane</keyword>
<feature type="transmembrane region" description="Helical" evidence="2">
    <location>
        <begin position="20"/>
        <end position="43"/>
    </location>
</feature>
<dbReference type="EMBL" id="JAKUCV010005396">
    <property type="protein sequence ID" value="KAJ4831344.1"/>
    <property type="molecule type" value="Genomic_DNA"/>
</dbReference>
<sequence length="173" mass="20319">MAANKPVKNLFSYVYSKTILFFELFFFQVVVLIRCAVPGSIIVSSAKLFRIITTQYLNLIEEENPTFCYSQKWRRQQQQQQCMDCAVCLSEFLEGERVRRLHSCRHIFHKECLDKWLQYMATCPVCRAKVLPDEIVSNYQQLQNEIVNGATKGYDDIIFLLSALYGDSLRRFF</sequence>
<gene>
    <name evidence="4" type="ORF">Tsubulata_033245</name>
</gene>
<dbReference type="GO" id="GO:0008270">
    <property type="term" value="F:zinc ion binding"/>
    <property type="evidence" value="ECO:0007669"/>
    <property type="project" value="UniProtKB-KW"/>
</dbReference>
<keyword evidence="2" id="KW-1133">Transmembrane helix</keyword>
<keyword evidence="2" id="KW-0812">Transmembrane</keyword>
<protein>
    <recommendedName>
        <fullName evidence="3">RING-type domain-containing protein</fullName>
    </recommendedName>
</protein>
<dbReference type="CDD" id="cd16461">
    <property type="entry name" value="RING-H2_EL5-like"/>
    <property type="match status" value="1"/>
</dbReference>
<proteinExistence type="predicted"/>
<name>A0A9Q0J7M0_9ROSI</name>
<feature type="domain" description="RING-type" evidence="3">
    <location>
        <begin position="85"/>
        <end position="127"/>
    </location>
</feature>
<keyword evidence="1" id="KW-0862">Zinc</keyword>
<evidence type="ECO:0000313" key="4">
    <source>
        <dbReference type="EMBL" id="KAJ4831344.1"/>
    </source>
</evidence>
<dbReference type="SMART" id="SM00184">
    <property type="entry name" value="RING"/>
    <property type="match status" value="1"/>
</dbReference>
<reference evidence="4" key="2">
    <citation type="journal article" date="2023" name="Plants (Basel)">
        <title>Annotation of the Turnera subulata (Passifloraceae) Draft Genome Reveals the S-Locus Evolved after the Divergence of Turneroideae from Passifloroideae in a Stepwise Manner.</title>
        <authorList>
            <person name="Henning P.M."/>
            <person name="Roalson E.H."/>
            <person name="Mir W."/>
            <person name="McCubbin A.G."/>
            <person name="Shore J.S."/>
        </authorList>
    </citation>
    <scope>NUCLEOTIDE SEQUENCE</scope>
    <source>
        <strain evidence="4">F60SS</strain>
    </source>
</reference>
<dbReference type="InterPro" id="IPR013083">
    <property type="entry name" value="Znf_RING/FYVE/PHD"/>
</dbReference>
<dbReference type="InterPro" id="IPR001841">
    <property type="entry name" value="Znf_RING"/>
</dbReference>
<keyword evidence="1" id="KW-0863">Zinc-finger</keyword>
<dbReference type="Proteomes" id="UP001141552">
    <property type="component" value="Unassembled WGS sequence"/>
</dbReference>
<reference evidence="4" key="1">
    <citation type="submission" date="2022-02" db="EMBL/GenBank/DDBJ databases">
        <authorList>
            <person name="Henning P.M."/>
            <person name="McCubbin A.G."/>
            <person name="Shore J.S."/>
        </authorList>
    </citation>
    <scope>NUCLEOTIDE SEQUENCE</scope>
    <source>
        <strain evidence="4">F60SS</strain>
        <tissue evidence="4">Leaves</tissue>
    </source>
</reference>
<keyword evidence="5" id="KW-1185">Reference proteome</keyword>